<evidence type="ECO:0000256" key="3">
    <source>
        <dbReference type="ARBA" id="ARBA00011245"/>
    </source>
</evidence>
<accession>A0A915E3T2</accession>
<evidence type="ECO:0000256" key="2">
    <source>
        <dbReference type="ARBA" id="ARBA00006375"/>
    </source>
</evidence>
<comment type="similarity">
    <text evidence="2 15">Belongs to the mitochondrial carrier (TC 2.A.29) family.</text>
</comment>
<keyword evidence="10" id="KW-0496">Mitochondrion</keyword>
<organism evidence="17 18">
    <name type="scientific">Ditylenchus dipsaci</name>
    <dbReference type="NCBI Taxonomy" id="166011"/>
    <lineage>
        <taxon>Eukaryota</taxon>
        <taxon>Metazoa</taxon>
        <taxon>Ecdysozoa</taxon>
        <taxon>Nematoda</taxon>
        <taxon>Chromadorea</taxon>
        <taxon>Rhabditida</taxon>
        <taxon>Tylenchina</taxon>
        <taxon>Tylenchomorpha</taxon>
        <taxon>Sphaerularioidea</taxon>
        <taxon>Anguinidae</taxon>
        <taxon>Anguininae</taxon>
        <taxon>Ditylenchus</taxon>
    </lineage>
</organism>
<protein>
    <recommendedName>
        <fullName evidence="16">ADP/ATP translocase</fullName>
    </recommendedName>
    <alternativeName>
        <fullName evidence="16">ADP,ATP carrier protein</fullName>
    </alternativeName>
</protein>
<feature type="repeat" description="Solcar" evidence="14">
    <location>
        <begin position="209"/>
        <end position="294"/>
    </location>
</feature>
<dbReference type="InterPro" id="IPR018108">
    <property type="entry name" value="MCP_transmembrane"/>
</dbReference>
<comment type="function">
    <text evidence="16">Catalyzes the exchange of ADP and ATP across the membrane.</text>
</comment>
<feature type="transmembrane region" description="Helical" evidence="16">
    <location>
        <begin position="14"/>
        <end position="35"/>
    </location>
</feature>
<comment type="function">
    <text evidence="13">ADP:ATP antiporter that mediates import of ADP into the mitochondrial matrix for ATP synthesis, and export of ATP out to fuel the cell. Cycles between the cytoplasmic-open state (c-state) and the matrix-open state (m-state): operates by the alternating access mechanism with a single substrate-binding site intermittently exposed to either the cytosolic (c-state) or matrix (m-state) side of the inner mitochondrial membrane.</text>
</comment>
<evidence type="ECO:0000256" key="1">
    <source>
        <dbReference type="ARBA" id="ARBA00004448"/>
    </source>
</evidence>
<proteinExistence type="inferred from homology"/>
<sequence>MESHPKTLMKYDGFMVDMVSVGTAATAVKCGLAFVKNAKMMPKLSGVYFAYSAPDQQKYKAILKILTQTPKERNSAALWQANLIRSCSTQSLNFAFKDVYKKLYFKGCEREMSLFANLALGGAAGATSLCFVYPLDVVCNRYAVSVGMNGKQEFKGLTHCVMKMAKLGGLASFYPGFFVSLQGVIIYRAAYFGMFDTAKLLITKDGRQLNFITAWAIAQVVTAFAECISYPWDVVRQRMILQSGQQCILYKNSLDCAVKIYKNEGPLFKGSLLNINRSISGAIVMALYEEIHKYL</sequence>
<evidence type="ECO:0000256" key="12">
    <source>
        <dbReference type="ARBA" id="ARBA00024143"/>
    </source>
</evidence>
<dbReference type="Gene3D" id="1.50.40.10">
    <property type="entry name" value="Mitochondrial carrier domain"/>
    <property type="match status" value="1"/>
</dbReference>
<comment type="catalytic activity">
    <reaction evidence="12">
        <text>ADP(in) + ATP(out) = ADP(out) + ATP(in)</text>
        <dbReference type="Rhea" id="RHEA:34999"/>
        <dbReference type="ChEBI" id="CHEBI:30616"/>
        <dbReference type="ChEBI" id="CHEBI:456216"/>
    </reaction>
    <physiologicalReaction direction="left-to-right" evidence="12">
        <dbReference type="Rhea" id="RHEA:35000"/>
    </physiologicalReaction>
</comment>
<evidence type="ECO:0000256" key="7">
    <source>
        <dbReference type="ARBA" id="ARBA00022737"/>
    </source>
</evidence>
<comment type="subunit">
    <text evidence="3 16">Monomer.</text>
</comment>
<keyword evidence="8" id="KW-0999">Mitochondrion inner membrane</keyword>
<dbReference type="SUPFAM" id="SSF103506">
    <property type="entry name" value="Mitochondrial carrier"/>
    <property type="match status" value="1"/>
</dbReference>
<evidence type="ECO:0000256" key="15">
    <source>
        <dbReference type="RuleBase" id="RU000488"/>
    </source>
</evidence>
<dbReference type="Pfam" id="PF00153">
    <property type="entry name" value="Mito_carr"/>
    <property type="match status" value="2"/>
</dbReference>
<name>A0A915E3T2_9BILA</name>
<keyword evidence="6 14" id="KW-0812">Transmembrane</keyword>
<evidence type="ECO:0000313" key="17">
    <source>
        <dbReference type="Proteomes" id="UP000887574"/>
    </source>
</evidence>
<evidence type="ECO:0000256" key="5">
    <source>
        <dbReference type="ARBA" id="ARBA00022449"/>
    </source>
</evidence>
<dbReference type="WBParaSite" id="jg26658.2">
    <property type="protein sequence ID" value="jg26658.2"/>
    <property type="gene ID" value="jg26658"/>
</dbReference>
<feature type="transmembrane region" description="Helical" evidence="16">
    <location>
        <begin position="114"/>
        <end position="135"/>
    </location>
</feature>
<evidence type="ECO:0000313" key="18">
    <source>
        <dbReference type="WBParaSite" id="jg26658.2"/>
    </source>
</evidence>
<evidence type="ECO:0000256" key="11">
    <source>
        <dbReference type="ARBA" id="ARBA00023136"/>
    </source>
</evidence>
<dbReference type="PROSITE" id="PS50920">
    <property type="entry name" value="SOLCAR"/>
    <property type="match status" value="2"/>
</dbReference>
<evidence type="ECO:0000256" key="10">
    <source>
        <dbReference type="ARBA" id="ARBA00023128"/>
    </source>
</evidence>
<keyword evidence="5" id="KW-0050">Antiport</keyword>
<comment type="caution">
    <text evidence="16">Lacks conserved residue(s) required for the propagation of feature annotation.</text>
</comment>
<evidence type="ECO:0000256" key="9">
    <source>
        <dbReference type="ARBA" id="ARBA00022989"/>
    </source>
</evidence>
<dbReference type="PANTHER" id="PTHR45635:SF14">
    <property type="entry name" value="ADP_ATP TRANSLOCASE"/>
    <property type="match status" value="1"/>
</dbReference>
<dbReference type="GO" id="GO:0140021">
    <property type="term" value="P:mitochondrial ADP transmembrane transport"/>
    <property type="evidence" value="ECO:0007669"/>
    <property type="project" value="InterPro"/>
</dbReference>
<reference evidence="18" key="1">
    <citation type="submission" date="2022-11" db="UniProtKB">
        <authorList>
            <consortium name="WormBaseParasite"/>
        </authorList>
    </citation>
    <scope>IDENTIFICATION</scope>
</reference>
<evidence type="ECO:0000256" key="13">
    <source>
        <dbReference type="ARBA" id="ARBA00045250"/>
    </source>
</evidence>
<dbReference type="GO" id="GO:0005743">
    <property type="term" value="C:mitochondrial inner membrane"/>
    <property type="evidence" value="ECO:0007669"/>
    <property type="project" value="UniProtKB-SubCell"/>
</dbReference>
<keyword evidence="9 16" id="KW-1133">Transmembrane helix</keyword>
<comment type="subcellular location">
    <subcellularLocation>
        <location evidence="16">Membrane</location>
        <topology evidence="16">Multi-pass membrane protein</topology>
    </subcellularLocation>
    <subcellularLocation>
        <location evidence="1">Mitochondrion inner membrane</location>
        <topology evidence="1">Multi-pass membrane protein</topology>
    </subcellularLocation>
</comment>
<dbReference type="InterPro" id="IPR002113">
    <property type="entry name" value="ADT_euk_type"/>
</dbReference>
<evidence type="ECO:0000256" key="6">
    <source>
        <dbReference type="ARBA" id="ARBA00022692"/>
    </source>
</evidence>
<evidence type="ECO:0000256" key="16">
    <source>
        <dbReference type="RuleBase" id="RU368008"/>
    </source>
</evidence>
<dbReference type="AlphaFoldDB" id="A0A915E3T2"/>
<dbReference type="InterPro" id="IPR002067">
    <property type="entry name" value="MCP"/>
</dbReference>
<dbReference type="InterPro" id="IPR023395">
    <property type="entry name" value="MCP_dom_sf"/>
</dbReference>
<evidence type="ECO:0000256" key="8">
    <source>
        <dbReference type="ARBA" id="ARBA00022792"/>
    </source>
</evidence>
<evidence type="ECO:0000256" key="4">
    <source>
        <dbReference type="ARBA" id="ARBA00022448"/>
    </source>
</evidence>
<keyword evidence="4 15" id="KW-0813">Transport</keyword>
<dbReference type="PRINTS" id="PR00927">
    <property type="entry name" value="ADPTRNSLCASE"/>
</dbReference>
<feature type="repeat" description="Solcar" evidence="14">
    <location>
        <begin position="112"/>
        <end position="201"/>
    </location>
</feature>
<dbReference type="GO" id="GO:0005471">
    <property type="term" value="F:ATP:ADP antiporter activity"/>
    <property type="evidence" value="ECO:0007669"/>
    <property type="project" value="UniProtKB-UniRule"/>
</dbReference>
<dbReference type="PRINTS" id="PR00926">
    <property type="entry name" value="MITOCARRIER"/>
</dbReference>
<keyword evidence="11 14" id="KW-0472">Membrane</keyword>
<keyword evidence="7" id="KW-0677">Repeat</keyword>
<dbReference type="Proteomes" id="UP000887574">
    <property type="component" value="Unplaced"/>
</dbReference>
<dbReference type="GO" id="GO:1990544">
    <property type="term" value="P:mitochondrial ATP transmembrane transport"/>
    <property type="evidence" value="ECO:0007669"/>
    <property type="project" value="InterPro"/>
</dbReference>
<dbReference type="PANTHER" id="PTHR45635">
    <property type="entry name" value="ADP,ATP CARRIER PROTEIN 1-RELATED-RELATED"/>
    <property type="match status" value="1"/>
</dbReference>
<dbReference type="GO" id="GO:1901029">
    <property type="term" value="P:negative regulation of mitochondrial outer membrane permeabilization involved in apoptotic signaling pathway"/>
    <property type="evidence" value="ECO:0007669"/>
    <property type="project" value="TreeGrafter"/>
</dbReference>
<evidence type="ECO:0000256" key="14">
    <source>
        <dbReference type="PROSITE-ProRule" id="PRU00282"/>
    </source>
</evidence>
<feature type="transmembrane region" description="Helical" evidence="16">
    <location>
        <begin position="172"/>
        <end position="190"/>
    </location>
</feature>
<keyword evidence="17" id="KW-1185">Reference proteome</keyword>